<dbReference type="EMBL" id="SKBQ01000083">
    <property type="protein sequence ID" value="TPX07914.1"/>
    <property type="molecule type" value="Genomic_DNA"/>
</dbReference>
<feature type="transmembrane region" description="Helical" evidence="7">
    <location>
        <begin position="109"/>
        <end position="130"/>
    </location>
</feature>
<dbReference type="InterPro" id="IPR050360">
    <property type="entry name" value="MFS_Sugar_Transporters"/>
</dbReference>
<evidence type="ECO:0000313" key="10">
    <source>
        <dbReference type="Proteomes" id="UP000319257"/>
    </source>
</evidence>
<feature type="transmembrane region" description="Helical" evidence="7">
    <location>
        <begin position="362"/>
        <end position="379"/>
    </location>
</feature>
<evidence type="ECO:0000256" key="7">
    <source>
        <dbReference type="SAM" id="Phobius"/>
    </source>
</evidence>
<feature type="transmembrane region" description="Helical" evidence="7">
    <location>
        <begin position="416"/>
        <end position="438"/>
    </location>
</feature>
<feature type="transmembrane region" description="Helical" evidence="7">
    <location>
        <begin position="164"/>
        <end position="184"/>
    </location>
</feature>
<organism evidence="9 10">
    <name type="scientific">Thyridium curvatum</name>
    <dbReference type="NCBI Taxonomy" id="1093900"/>
    <lineage>
        <taxon>Eukaryota</taxon>
        <taxon>Fungi</taxon>
        <taxon>Dikarya</taxon>
        <taxon>Ascomycota</taxon>
        <taxon>Pezizomycotina</taxon>
        <taxon>Sordariomycetes</taxon>
        <taxon>Sordariomycetidae</taxon>
        <taxon>Thyridiales</taxon>
        <taxon>Thyridiaceae</taxon>
        <taxon>Thyridium</taxon>
    </lineage>
</organism>
<evidence type="ECO:0000256" key="2">
    <source>
        <dbReference type="ARBA" id="ARBA00010992"/>
    </source>
</evidence>
<dbReference type="GeneID" id="41977816"/>
<dbReference type="Gene3D" id="1.20.1250.20">
    <property type="entry name" value="MFS general substrate transporter like domains"/>
    <property type="match status" value="1"/>
</dbReference>
<gene>
    <name evidence="9" type="ORF">E0L32_010369</name>
</gene>
<comment type="caution">
    <text evidence="9">The sequence shown here is derived from an EMBL/GenBank/DDBJ whole genome shotgun (WGS) entry which is preliminary data.</text>
</comment>
<evidence type="ECO:0000256" key="4">
    <source>
        <dbReference type="ARBA" id="ARBA00022692"/>
    </source>
</evidence>
<evidence type="ECO:0000259" key="8">
    <source>
        <dbReference type="PROSITE" id="PS50850"/>
    </source>
</evidence>
<dbReference type="FunFam" id="1.20.1250.20:FF:000134">
    <property type="entry name" value="MFS sugar transporter protein"/>
    <property type="match status" value="1"/>
</dbReference>
<dbReference type="GO" id="GO:0005351">
    <property type="term" value="F:carbohydrate:proton symporter activity"/>
    <property type="evidence" value="ECO:0007669"/>
    <property type="project" value="TreeGrafter"/>
</dbReference>
<evidence type="ECO:0000313" key="9">
    <source>
        <dbReference type="EMBL" id="TPX07914.1"/>
    </source>
</evidence>
<name>A0A507ANJ5_9PEZI</name>
<dbReference type="InterPro" id="IPR036259">
    <property type="entry name" value="MFS_trans_sf"/>
</dbReference>
<feature type="transmembrane region" description="Helical" evidence="7">
    <location>
        <begin position="386"/>
        <end position="410"/>
    </location>
</feature>
<dbReference type="PANTHER" id="PTHR48022:SF79">
    <property type="entry name" value="LACTOSE PERMEASE, PUTATIVE (AFU_ORTHOLOGUE AFUA_6G01860)-RELATED"/>
    <property type="match status" value="1"/>
</dbReference>
<feature type="transmembrane region" description="Helical" evidence="7">
    <location>
        <begin position="68"/>
        <end position="89"/>
    </location>
</feature>
<dbReference type="OrthoDB" id="65569at2759"/>
<dbReference type="PANTHER" id="PTHR48022">
    <property type="entry name" value="PLASTIDIC GLUCOSE TRANSPORTER 4"/>
    <property type="match status" value="1"/>
</dbReference>
<protein>
    <recommendedName>
        <fullName evidence="8">Major facilitator superfamily (MFS) profile domain-containing protein</fullName>
    </recommendedName>
</protein>
<dbReference type="GO" id="GO:0016020">
    <property type="term" value="C:membrane"/>
    <property type="evidence" value="ECO:0007669"/>
    <property type="project" value="UniProtKB-SubCell"/>
</dbReference>
<dbReference type="SUPFAM" id="SSF103473">
    <property type="entry name" value="MFS general substrate transporter"/>
    <property type="match status" value="1"/>
</dbReference>
<accession>A0A507ANJ5</accession>
<dbReference type="RefSeq" id="XP_030989625.1">
    <property type="nucleotide sequence ID" value="XM_031132979.1"/>
</dbReference>
<dbReference type="Pfam" id="PF00083">
    <property type="entry name" value="Sugar_tr"/>
    <property type="match status" value="1"/>
</dbReference>
<feature type="transmembrane region" description="Helical" evidence="7">
    <location>
        <begin position="459"/>
        <end position="480"/>
    </location>
</feature>
<comment type="subcellular location">
    <subcellularLocation>
        <location evidence="1">Membrane</location>
        <topology evidence="1">Multi-pass membrane protein</topology>
    </subcellularLocation>
</comment>
<sequence length="554" mass="61356">MAPHVEEQQPKGVNVHHDDVAEASKLGVAVEEVVAHRISEEDLMRVSADCLKVMSGDWRIFTPAGWRVFGLMFVMAVNQAGYGIDWGVIGGLNSMKLWHSYFGFGNTGAILGTINALMQIGLFCGAPFLALSDVIGRRGINFLGNAITIVAALLQGLAPNLPCFMIGRFLLGVGASLCSAPQYIAEVAPLHLRGRIVGIFGAFFHVGSMCMTGLLMGFTKINNDWQWRAPLLLEGFFPVILCTLIYILCPESPRYYVMKGRQDKARRAIARYMTTNDDENAPIVPLMIAQIEESLETSRAGVLASYDFRPFFTRAAGYRTMLIIIYSCFQQWNGGGVIGYYLSPALDTVGIHDSLDQLGIQLGEVAVYFIFTFVGAWLIDRMRRRTLIFSGLISFVLCQTAATITSWQYSLHKSKATAVLTVVWFYIYQVCSASLIATMHNLYPVELLSLTLRSKGMGLYNMIQGAAGVVNTYGISVGIGKIGYKIWVVYIVYNTIQLIISYFVFPETSKLSLEEIDTIFETPGVHPVKMSLKIEQARKERLAIEREEANAVQA</sequence>
<evidence type="ECO:0000256" key="6">
    <source>
        <dbReference type="ARBA" id="ARBA00023136"/>
    </source>
</evidence>
<dbReference type="PROSITE" id="PS50850">
    <property type="entry name" value="MFS"/>
    <property type="match status" value="1"/>
</dbReference>
<dbReference type="Proteomes" id="UP000319257">
    <property type="component" value="Unassembled WGS sequence"/>
</dbReference>
<feature type="transmembrane region" description="Helical" evidence="7">
    <location>
        <begin position="196"/>
        <end position="219"/>
    </location>
</feature>
<evidence type="ECO:0000256" key="5">
    <source>
        <dbReference type="ARBA" id="ARBA00022989"/>
    </source>
</evidence>
<evidence type="ECO:0000256" key="1">
    <source>
        <dbReference type="ARBA" id="ARBA00004141"/>
    </source>
</evidence>
<feature type="transmembrane region" description="Helical" evidence="7">
    <location>
        <begin position="231"/>
        <end position="249"/>
    </location>
</feature>
<keyword evidence="5 7" id="KW-1133">Transmembrane helix</keyword>
<feature type="transmembrane region" description="Helical" evidence="7">
    <location>
        <begin position="142"/>
        <end position="158"/>
    </location>
</feature>
<feature type="transmembrane region" description="Helical" evidence="7">
    <location>
        <begin position="321"/>
        <end position="342"/>
    </location>
</feature>
<dbReference type="InParanoid" id="A0A507ANJ5"/>
<keyword evidence="6 7" id="KW-0472">Membrane</keyword>
<dbReference type="InterPro" id="IPR020846">
    <property type="entry name" value="MFS_dom"/>
</dbReference>
<dbReference type="AlphaFoldDB" id="A0A507ANJ5"/>
<keyword evidence="3" id="KW-0813">Transport</keyword>
<evidence type="ECO:0000256" key="3">
    <source>
        <dbReference type="ARBA" id="ARBA00022448"/>
    </source>
</evidence>
<comment type="similarity">
    <text evidence="2">Belongs to the major facilitator superfamily. Sugar transporter (TC 2.A.1.1) family.</text>
</comment>
<proteinExistence type="inferred from homology"/>
<reference evidence="9 10" key="1">
    <citation type="submission" date="2019-06" db="EMBL/GenBank/DDBJ databases">
        <title>Draft genome sequence of the filamentous fungus Phialemoniopsis curvata isolated from diesel fuel.</title>
        <authorList>
            <person name="Varaljay V.A."/>
            <person name="Lyon W.J."/>
            <person name="Crouch A.L."/>
            <person name="Drake C.E."/>
            <person name="Hollomon J.M."/>
            <person name="Nadeau L.J."/>
            <person name="Nunn H.S."/>
            <person name="Stevenson B.S."/>
            <person name="Bojanowski C.L."/>
            <person name="Crookes-Goodson W.J."/>
        </authorList>
    </citation>
    <scope>NUCLEOTIDE SEQUENCE [LARGE SCALE GENOMIC DNA]</scope>
    <source>
        <strain evidence="9 10">D216</strain>
    </source>
</reference>
<dbReference type="InterPro" id="IPR005828">
    <property type="entry name" value="MFS_sugar_transport-like"/>
</dbReference>
<feature type="domain" description="Major facilitator superfamily (MFS) profile" evidence="8">
    <location>
        <begin position="71"/>
        <end position="509"/>
    </location>
</feature>
<feature type="transmembrane region" description="Helical" evidence="7">
    <location>
        <begin position="486"/>
        <end position="505"/>
    </location>
</feature>
<keyword evidence="4 7" id="KW-0812">Transmembrane</keyword>
<keyword evidence="10" id="KW-1185">Reference proteome</keyword>